<sequence length="218" mass="24593">MILSLNISRCFRNKIDLEKYTFYSINNVSNIILVEYLKSLLIFVYRYATIERQQQQRISKLSLKKTWRSSSASGGGDAIVNKGGRCASRGFNPGVGAYFTVCGPISRRQSEPARIHHRVTPRNNFLHHNELLSKPSYLFISPRPLLLSFFRLLCLTTRTTYCSPSHILRIASNLYANSRSALLYGILALILAPDVAHDVRNCIDEGSVSKAHGGRNLF</sequence>
<keyword evidence="2" id="KW-1185">Reference proteome</keyword>
<evidence type="ECO:0000313" key="1">
    <source>
        <dbReference type="EMBL" id="KYM80212.1"/>
    </source>
</evidence>
<reference evidence="1 2" key="1">
    <citation type="submission" date="2015-09" db="EMBL/GenBank/DDBJ databases">
        <title>Atta colombica WGS genome.</title>
        <authorList>
            <person name="Nygaard S."/>
            <person name="Hu H."/>
            <person name="Boomsma J."/>
            <person name="Zhang G."/>
        </authorList>
    </citation>
    <scope>NUCLEOTIDE SEQUENCE [LARGE SCALE GENOMIC DNA]</scope>
    <source>
        <strain evidence="1">Treedump-2</strain>
        <tissue evidence="1">Whole body</tissue>
    </source>
</reference>
<proteinExistence type="predicted"/>
<dbReference type="EMBL" id="KQ976574">
    <property type="protein sequence ID" value="KYM80212.1"/>
    <property type="molecule type" value="Genomic_DNA"/>
</dbReference>
<name>A0A195B7J1_9HYME</name>
<dbReference type="AlphaFoldDB" id="A0A195B7J1"/>
<evidence type="ECO:0000313" key="2">
    <source>
        <dbReference type="Proteomes" id="UP000078540"/>
    </source>
</evidence>
<gene>
    <name evidence="1" type="ORF">ALC53_09306</name>
</gene>
<accession>A0A195B7J1</accession>
<organism evidence="1 2">
    <name type="scientific">Atta colombica</name>
    <dbReference type="NCBI Taxonomy" id="520822"/>
    <lineage>
        <taxon>Eukaryota</taxon>
        <taxon>Metazoa</taxon>
        <taxon>Ecdysozoa</taxon>
        <taxon>Arthropoda</taxon>
        <taxon>Hexapoda</taxon>
        <taxon>Insecta</taxon>
        <taxon>Pterygota</taxon>
        <taxon>Neoptera</taxon>
        <taxon>Endopterygota</taxon>
        <taxon>Hymenoptera</taxon>
        <taxon>Apocrita</taxon>
        <taxon>Aculeata</taxon>
        <taxon>Formicoidea</taxon>
        <taxon>Formicidae</taxon>
        <taxon>Myrmicinae</taxon>
        <taxon>Atta</taxon>
    </lineage>
</organism>
<protein>
    <submittedName>
        <fullName evidence="1">Uncharacterized protein</fullName>
    </submittedName>
</protein>
<dbReference type="Proteomes" id="UP000078540">
    <property type="component" value="Unassembled WGS sequence"/>
</dbReference>